<dbReference type="InterPro" id="IPR036390">
    <property type="entry name" value="WH_DNA-bd_sf"/>
</dbReference>
<dbReference type="PANTHER" id="PTHR30363:SF44">
    <property type="entry name" value="AGA OPERON TRANSCRIPTIONAL REPRESSOR-RELATED"/>
    <property type="match status" value="1"/>
</dbReference>
<dbReference type="SUPFAM" id="SSF100950">
    <property type="entry name" value="NagB/RpiA/CoA transferase-like"/>
    <property type="match status" value="1"/>
</dbReference>
<name>A0ABS0ZID4_9STRE</name>
<dbReference type="Pfam" id="PF00455">
    <property type="entry name" value="DeoRC"/>
    <property type="match status" value="1"/>
</dbReference>
<evidence type="ECO:0000259" key="3">
    <source>
        <dbReference type="PROSITE" id="PS51000"/>
    </source>
</evidence>
<dbReference type="PANTHER" id="PTHR30363">
    <property type="entry name" value="HTH-TYPE TRANSCRIPTIONAL REGULATOR SRLR-RELATED"/>
    <property type="match status" value="1"/>
</dbReference>
<evidence type="ECO:0000313" key="4">
    <source>
        <dbReference type="EMBL" id="MBJ8325775.1"/>
    </source>
</evidence>
<dbReference type="SMART" id="SM01134">
    <property type="entry name" value="DeoRC"/>
    <property type="match status" value="1"/>
</dbReference>
<evidence type="ECO:0000256" key="1">
    <source>
        <dbReference type="ARBA" id="ARBA00023015"/>
    </source>
</evidence>
<reference evidence="4 5" key="1">
    <citation type="journal article" date="2021" name="Int. J. Syst. Evol. Microbiol.">
        <title>Streptococcus vicugnae sp. nov., isolated from faeces of alpacas (Vicugna pacos) and cattle (Bos taurus), Streptococcus zalophi sp. nov., and Streptococcus pacificus sp. nov., isolated from respiratory tract of California sea lions (Zalophus californianus).</title>
        <authorList>
            <person name="Volokhov D.V."/>
            <person name="Zagorodnyaya T.A."/>
            <person name="Shen Z."/>
            <person name="Blom J."/>
            <person name="Furtak V.A."/>
            <person name="Eisenberg T."/>
            <person name="Fan P."/>
            <person name="Jeong K.C."/>
            <person name="Gao Y."/>
            <person name="Zhang S."/>
            <person name="Amselle M."/>
        </authorList>
    </citation>
    <scope>NUCLEOTIDE SEQUENCE [LARGE SCALE GENOMIC DNA]</scope>
    <source>
        <strain evidence="4 5">CSL7591</strain>
    </source>
</reference>
<sequence length="255" mass="28263">MKNSNVIIEKRRKQLIELIRQKKITSINELSQSFNVSSMTLRRDCQVLEEMGQVKITFGKIEAAEDLNFEEETNDPINHIKLKLAAEAALQIENHQTLFMNTSSTALLSLDFAKDRTFNLLTNNTRVVNKEHNPHTVIMLSGGEVRYPKGALTGDSAIEAFSNVRSDLSIIGCSGLDIATGISTSLIHEAKINSKIIEQSNKVVLVADYRKIGNPSNFTIGSIDQIDLLITDIYANPQTIQALEKSGIKVIQVPV</sequence>
<keyword evidence="1" id="KW-0805">Transcription regulation</keyword>
<proteinExistence type="predicted"/>
<accession>A0ABS0ZID4</accession>
<comment type="caution">
    <text evidence="4">The sequence shown here is derived from an EMBL/GenBank/DDBJ whole genome shotgun (WGS) entry which is preliminary data.</text>
</comment>
<dbReference type="SUPFAM" id="SSF46785">
    <property type="entry name" value="Winged helix' DNA-binding domain"/>
    <property type="match status" value="1"/>
</dbReference>
<dbReference type="InterPro" id="IPR014036">
    <property type="entry name" value="DeoR-like_C"/>
</dbReference>
<dbReference type="InterPro" id="IPR050313">
    <property type="entry name" value="Carb_Metab_HTH_regulators"/>
</dbReference>
<dbReference type="InterPro" id="IPR001034">
    <property type="entry name" value="DeoR_HTH"/>
</dbReference>
<dbReference type="Proteomes" id="UP000653045">
    <property type="component" value="Unassembled WGS sequence"/>
</dbReference>
<dbReference type="EMBL" id="JAENBO010000002">
    <property type="protein sequence ID" value="MBJ8325775.1"/>
    <property type="molecule type" value="Genomic_DNA"/>
</dbReference>
<organism evidence="4 5">
    <name type="scientific">Streptococcus pacificus</name>
    <dbReference type="NCBI Taxonomy" id="2740577"/>
    <lineage>
        <taxon>Bacteria</taxon>
        <taxon>Bacillati</taxon>
        <taxon>Bacillota</taxon>
        <taxon>Bacilli</taxon>
        <taxon>Lactobacillales</taxon>
        <taxon>Streptococcaceae</taxon>
        <taxon>Streptococcus</taxon>
    </lineage>
</organism>
<dbReference type="Pfam" id="PF08220">
    <property type="entry name" value="HTH_DeoR"/>
    <property type="match status" value="1"/>
</dbReference>
<gene>
    <name evidence="4" type="ORF">JHK62_03640</name>
</gene>
<keyword evidence="5" id="KW-1185">Reference proteome</keyword>
<dbReference type="InterPro" id="IPR037171">
    <property type="entry name" value="NagB/RpiA_transferase-like"/>
</dbReference>
<evidence type="ECO:0000313" key="5">
    <source>
        <dbReference type="Proteomes" id="UP000653045"/>
    </source>
</evidence>
<dbReference type="RefSeq" id="WP_199575337.1">
    <property type="nucleotide sequence ID" value="NZ_JAENBO010000002.1"/>
</dbReference>
<dbReference type="InterPro" id="IPR036388">
    <property type="entry name" value="WH-like_DNA-bd_sf"/>
</dbReference>
<dbReference type="SMART" id="SM00420">
    <property type="entry name" value="HTH_DEOR"/>
    <property type="match status" value="1"/>
</dbReference>
<protein>
    <submittedName>
        <fullName evidence="4">DeoR/GlpR transcriptional regulator</fullName>
    </submittedName>
</protein>
<keyword evidence="2" id="KW-0804">Transcription</keyword>
<dbReference type="PROSITE" id="PS51000">
    <property type="entry name" value="HTH_DEOR_2"/>
    <property type="match status" value="1"/>
</dbReference>
<feature type="domain" description="HTH deoR-type" evidence="3">
    <location>
        <begin position="8"/>
        <end position="63"/>
    </location>
</feature>
<evidence type="ECO:0000256" key="2">
    <source>
        <dbReference type="ARBA" id="ARBA00023163"/>
    </source>
</evidence>
<dbReference type="Gene3D" id="1.10.10.10">
    <property type="entry name" value="Winged helix-like DNA-binding domain superfamily/Winged helix DNA-binding domain"/>
    <property type="match status" value="1"/>
</dbReference>